<gene>
    <name evidence="2" type="ORF">GCM10022232_46020</name>
</gene>
<accession>A0ABP7RTT3</accession>
<keyword evidence="1" id="KW-0812">Transmembrane</keyword>
<reference evidence="3" key="1">
    <citation type="journal article" date="2019" name="Int. J. Syst. Evol. Microbiol.">
        <title>The Global Catalogue of Microorganisms (GCM) 10K type strain sequencing project: providing services to taxonomists for standard genome sequencing and annotation.</title>
        <authorList>
            <consortium name="The Broad Institute Genomics Platform"/>
            <consortium name="The Broad Institute Genome Sequencing Center for Infectious Disease"/>
            <person name="Wu L."/>
            <person name="Ma J."/>
        </authorList>
    </citation>
    <scope>NUCLEOTIDE SEQUENCE [LARGE SCALE GENOMIC DNA]</scope>
    <source>
        <strain evidence="3">JCM 16924</strain>
    </source>
</reference>
<proteinExistence type="predicted"/>
<keyword evidence="3" id="KW-1185">Reference proteome</keyword>
<evidence type="ECO:0000256" key="1">
    <source>
        <dbReference type="SAM" id="Phobius"/>
    </source>
</evidence>
<dbReference type="EMBL" id="BAAAZX010000013">
    <property type="protein sequence ID" value="GAA4002120.1"/>
    <property type="molecule type" value="Genomic_DNA"/>
</dbReference>
<keyword evidence="1" id="KW-1133">Transmembrane helix</keyword>
<sequence length="114" mass="11854">MRASTLPVMTAPPTGSETAPRPTALWGLSLASLGVFLLSWALCWANAYVVNDDLPNTCGDLRRQSFPPEVACASADGTLTGANAGGIEVLFFASLVLFVLLTSMVLALAAVRGK</sequence>
<evidence type="ECO:0000313" key="3">
    <source>
        <dbReference type="Proteomes" id="UP001500456"/>
    </source>
</evidence>
<keyword evidence="1" id="KW-0472">Membrane</keyword>
<dbReference type="Proteomes" id="UP001500456">
    <property type="component" value="Unassembled WGS sequence"/>
</dbReference>
<name>A0ABP7RTT3_9ACTN</name>
<organism evidence="2 3">
    <name type="scientific">Streptomyces plumbiresistens</name>
    <dbReference type="NCBI Taxonomy" id="511811"/>
    <lineage>
        <taxon>Bacteria</taxon>
        <taxon>Bacillati</taxon>
        <taxon>Actinomycetota</taxon>
        <taxon>Actinomycetes</taxon>
        <taxon>Kitasatosporales</taxon>
        <taxon>Streptomycetaceae</taxon>
        <taxon>Streptomyces</taxon>
    </lineage>
</organism>
<comment type="caution">
    <text evidence="2">The sequence shown here is derived from an EMBL/GenBank/DDBJ whole genome shotgun (WGS) entry which is preliminary data.</text>
</comment>
<protein>
    <submittedName>
        <fullName evidence="2">Uncharacterized protein</fullName>
    </submittedName>
</protein>
<feature type="transmembrane region" description="Helical" evidence="1">
    <location>
        <begin position="89"/>
        <end position="111"/>
    </location>
</feature>
<feature type="transmembrane region" description="Helical" evidence="1">
    <location>
        <begin position="25"/>
        <end position="47"/>
    </location>
</feature>
<evidence type="ECO:0000313" key="2">
    <source>
        <dbReference type="EMBL" id="GAA4002120.1"/>
    </source>
</evidence>